<proteinExistence type="predicted"/>
<gene>
    <name evidence="1" type="ORF">MEDL_4119</name>
</gene>
<evidence type="ECO:0000313" key="1">
    <source>
        <dbReference type="EMBL" id="CAG2188748.1"/>
    </source>
</evidence>
<evidence type="ECO:0008006" key="3">
    <source>
        <dbReference type="Google" id="ProtNLM"/>
    </source>
</evidence>
<dbReference type="AlphaFoldDB" id="A0A8S3Q3K9"/>
<keyword evidence="2" id="KW-1185">Reference proteome</keyword>
<evidence type="ECO:0000313" key="2">
    <source>
        <dbReference type="Proteomes" id="UP000683360"/>
    </source>
</evidence>
<dbReference type="OrthoDB" id="6159161at2759"/>
<protein>
    <recommendedName>
        <fullName evidence="3">Endonuclease-reverse transcriptase</fullName>
    </recommendedName>
</protein>
<dbReference type="Proteomes" id="UP000683360">
    <property type="component" value="Unassembled WGS sequence"/>
</dbReference>
<comment type="caution">
    <text evidence="1">The sequence shown here is derived from an EMBL/GenBank/DDBJ whole genome shotgun (WGS) entry which is preliminary data.</text>
</comment>
<sequence>MGENITEIWDNIKDIYTKTAEKVLGLKNRKRKQWLSDKTWENIKERKAIKIKLNASKSNRLKTKLQSDYRDKDKEVKKGAKNDRRNYVEELANEAEEASKRGELSVVYKITRQLYGKSRNNDAPLLVTTMSEKSWRQKLTMKLVKTLKTNHNTNTETETDLGTNLKHNPIWTHTMKRKPILAHTMKRKPI</sequence>
<name>A0A8S3Q3K9_MYTED</name>
<organism evidence="1 2">
    <name type="scientific">Mytilus edulis</name>
    <name type="common">Blue mussel</name>
    <dbReference type="NCBI Taxonomy" id="6550"/>
    <lineage>
        <taxon>Eukaryota</taxon>
        <taxon>Metazoa</taxon>
        <taxon>Spiralia</taxon>
        <taxon>Lophotrochozoa</taxon>
        <taxon>Mollusca</taxon>
        <taxon>Bivalvia</taxon>
        <taxon>Autobranchia</taxon>
        <taxon>Pteriomorphia</taxon>
        <taxon>Mytilida</taxon>
        <taxon>Mytiloidea</taxon>
        <taxon>Mytilidae</taxon>
        <taxon>Mytilinae</taxon>
        <taxon>Mytilus</taxon>
    </lineage>
</organism>
<accession>A0A8S3Q3K9</accession>
<dbReference type="EMBL" id="CAJPWZ010000273">
    <property type="protein sequence ID" value="CAG2188748.1"/>
    <property type="molecule type" value="Genomic_DNA"/>
</dbReference>
<reference evidence="1" key="1">
    <citation type="submission" date="2021-03" db="EMBL/GenBank/DDBJ databases">
        <authorList>
            <person name="Bekaert M."/>
        </authorList>
    </citation>
    <scope>NUCLEOTIDE SEQUENCE</scope>
</reference>